<proteinExistence type="predicted"/>
<keyword evidence="3" id="KW-1185">Reference proteome</keyword>
<feature type="compositionally biased region" description="Polar residues" evidence="1">
    <location>
        <begin position="1335"/>
        <end position="1352"/>
    </location>
</feature>
<feature type="compositionally biased region" description="Polar residues" evidence="1">
    <location>
        <begin position="136"/>
        <end position="153"/>
    </location>
</feature>
<feature type="compositionally biased region" description="Basic and acidic residues" evidence="1">
    <location>
        <begin position="843"/>
        <end position="858"/>
    </location>
</feature>
<dbReference type="VEuPathDB" id="ToxoDB:EAH_00012320"/>
<dbReference type="GeneID" id="25269302"/>
<feature type="region of interest" description="Disordered" evidence="1">
    <location>
        <begin position="1633"/>
        <end position="1664"/>
    </location>
</feature>
<sequence>MEDYSGVHRFRHGLNRVSSSTSKHSKGNNELSPVLHAQTHPSVLGQLIGQPSVAALPRAAATTREAAPGYKDQSRVICSLSWTAPKARAANRSSPALSGGSKIYQEDQAAPAVREVPKYERSRPVARPLSVGPSVRRSQAISSRRTHASSVNLPEQRRLAHRQQQMLEFRPHTDNDGKVPRRVFNAGDGLSMQDGPHSYDSHLESPRWTDKHASADPDIPHLQKRRTWMLLQHLVDQLEKEGRPDALLQRPELLQKLLHVVMPLVPLSAALGKLATTSRTSTSRLQGSAFVAHQSATREAQLPSPMPASTAFLRTVHANAPLRNTDHHLRPTSLHYSRASPSKTPPATALRGAAHVPREWSNDGPAAPKTSLQFSEGPADAPRNAPNRLPKDRDFRRASSTKVRVVPKRDVGNSIGSGGLEKPLHSHDKPLPARSVSTGKSYMHVASRLPQGALQYRRPLKTRPPAALMEKNSAGRRPFQLTAVDWATSRQPSNESGTEPVASARSGDSEESLKSAPTPSLDSTAEDCPDWGLGRQLESGRCGLVDWNSNRPQSSVRFSVTREVEALPPSPRASNSDEEMSGRSALASQGSLVAHEESQAVDRSGQLPGLTKTSAPSSGGRRRQPGEPRPTSTRRHTVFAAVASPQHSAEGGKLIRSVEGSLEGPSGSSEKRERRFTAAPVSKFKSTAAAIKGGRFVLTGEELNGGAKSQGMARIPLLKDIPKAREGRRAAVQAVTPRNGDSLSPKLPAGAKRRVSPVIAKKIGRKGSRTLQKSSSISPRELSPPSARGRRMSVPPPRRATQAKIAPTFPPRARNVADRSSPPRVSSAPFKTSARRKAVKLIHAKEKDKTLVAHKDEESPTPEAQGMARLDEEDERGQGSKSEEEQAATEPEPEPPYPYLTLKELPPLEQPLRPLSRLCTLPLKEGPKSPPPIDDSATLIHVLERSGRITQEARDEATQRTVSYLSNDGPGKMLLVARWLDSAADTVERNTITASKKFPWQEVVPPLFVGVNKHRELLSSKTRSHFSPDDLQAFLETEGFIETQGQKLQHLLEAKGIPTNTSEMPGSPPPKPRTPLDDYLDYLLAVAVDSLRKRQRPVVIPKITQHSFKVRDKPASNCSCSTCSTDQTLEGCQDEDMCSSWCKPSRRASPLPITSEKPLPQQRCSSCQPVRESSRTWFGKGSSLGRGFRLPGCCFGDTAGPPELDLFESTAMQQVRATACRMPLLPSERYLRYLRLTERCRELAALAIWLSGRPDLVSSYHVHVGSKLQHASASVKINNSKEQKETAGSPTPTPAPVKEDRSSAASQGCNQSQGKSSYADRTFRNPIHEGKAASEENQNIGGEDCSGSSRNTPPYPSSPCASLLSPSSANRSFPGNSLKDENTNERVEVLTEEIDELSHTKESHRKESSGASHTQAATTSLPDLPPSPKIQAKLLARAPEPQSCKLSGGLAVDPPQPQSCSATPTTATKAKAKKHVAERNSVPRVALIGQKTAVGSKPLRPLGQAQWRVPAAPGEPPSVGDSQKAAKILDAKHGNLPAAGTAKCEPPESVGTADAMHVSREKESLAAATCSEDLVESSSQTDADIAASPTNGGIDATSSKRPREPPLKKHTLLQSKELASRRSSSTRLCLAKHTTRRPAVTPQPQRTGGVRRASQNIQSPASPTSLTREAVELLSEPQVLAEMARLCTRLSELVCCSSTSSPVECHSGDDDESYAT</sequence>
<feature type="compositionally biased region" description="Polar residues" evidence="1">
    <location>
        <begin position="1303"/>
        <end position="1316"/>
    </location>
</feature>
<organism evidence="2 3">
    <name type="scientific">Eimeria acervulina</name>
    <name type="common">Coccidian parasite</name>
    <dbReference type="NCBI Taxonomy" id="5801"/>
    <lineage>
        <taxon>Eukaryota</taxon>
        <taxon>Sar</taxon>
        <taxon>Alveolata</taxon>
        <taxon>Apicomplexa</taxon>
        <taxon>Conoidasida</taxon>
        <taxon>Coccidia</taxon>
        <taxon>Eucoccidiorida</taxon>
        <taxon>Eimeriorina</taxon>
        <taxon>Eimeriidae</taxon>
        <taxon>Eimeria</taxon>
    </lineage>
</organism>
<reference evidence="2" key="2">
    <citation type="submission" date="2013-10" db="EMBL/GenBank/DDBJ databases">
        <authorList>
            <person name="Aslett M."/>
        </authorList>
    </citation>
    <scope>NUCLEOTIDE SEQUENCE</scope>
    <source>
        <strain evidence="2">Houghton</strain>
    </source>
</reference>
<reference evidence="2" key="1">
    <citation type="submission" date="2013-10" db="EMBL/GenBank/DDBJ databases">
        <title>Genomic analysis of the causative agents of coccidiosis in chickens.</title>
        <authorList>
            <person name="Reid A.J."/>
            <person name="Blake D."/>
            <person name="Billington K."/>
            <person name="Browne H."/>
            <person name="Dunn M."/>
            <person name="Hung S."/>
            <person name="Kawahara F."/>
            <person name="Miranda-Saavedra D."/>
            <person name="Mourier T."/>
            <person name="Nagra H."/>
            <person name="Otto T.D."/>
            <person name="Rawlings N."/>
            <person name="Sanchez A."/>
            <person name="Sanders M."/>
            <person name="Subramaniam C."/>
            <person name="Tay Y."/>
            <person name="Dear P."/>
            <person name="Doerig C."/>
            <person name="Gruber A."/>
            <person name="Parkinson J."/>
            <person name="Shirley M."/>
            <person name="Wan K.L."/>
            <person name="Berriman M."/>
            <person name="Tomley F."/>
            <person name="Pain A."/>
        </authorList>
    </citation>
    <scope>NUCLEOTIDE SEQUENCE</scope>
    <source>
        <strain evidence="2">Houghton</strain>
    </source>
</reference>
<feature type="compositionally biased region" description="Basic and acidic residues" evidence="1">
    <location>
        <begin position="422"/>
        <end position="431"/>
    </location>
</feature>
<protein>
    <submittedName>
        <fullName evidence="2">Uncharacterized protein</fullName>
    </submittedName>
</protein>
<dbReference type="EMBL" id="HG671081">
    <property type="protein sequence ID" value="CDI79781.1"/>
    <property type="molecule type" value="Genomic_DNA"/>
</dbReference>
<feature type="compositionally biased region" description="Basic and acidic residues" evidence="1">
    <location>
        <begin position="1321"/>
        <end position="1334"/>
    </location>
</feature>
<feature type="region of interest" description="Disordered" evidence="1">
    <location>
        <begin position="559"/>
        <end position="678"/>
    </location>
</feature>
<feature type="region of interest" description="Disordered" evidence="1">
    <location>
        <begin position="322"/>
        <end position="432"/>
    </location>
</feature>
<feature type="compositionally biased region" description="Basic and acidic residues" evidence="1">
    <location>
        <begin position="1396"/>
        <end position="1408"/>
    </location>
</feature>
<feature type="compositionally biased region" description="Basic and acidic residues" evidence="1">
    <location>
        <begin position="1378"/>
        <end position="1389"/>
    </location>
</feature>
<evidence type="ECO:0000313" key="2">
    <source>
        <dbReference type="EMBL" id="CDI79781.1"/>
    </source>
</evidence>
<feature type="region of interest" description="Disordered" evidence="1">
    <location>
        <begin position="1272"/>
        <end position="1428"/>
    </location>
</feature>
<dbReference type="OMA" id="RTWMLLQ"/>
<feature type="region of interest" description="Disordered" evidence="1">
    <location>
        <begin position="1537"/>
        <end position="1609"/>
    </location>
</feature>
<feature type="region of interest" description="Disordered" evidence="1">
    <location>
        <begin position="114"/>
        <end position="153"/>
    </location>
</feature>
<gene>
    <name evidence="2" type="ORF">EAH_00012320</name>
</gene>
<feature type="compositionally biased region" description="Low complexity" evidence="1">
    <location>
        <begin position="1358"/>
        <end position="1369"/>
    </location>
</feature>
<dbReference type="OrthoDB" id="346123at2759"/>
<feature type="compositionally biased region" description="Polar residues" evidence="1">
    <location>
        <begin position="769"/>
        <end position="778"/>
    </location>
</feature>
<accession>U6GHN8</accession>
<dbReference type="Proteomes" id="UP000018050">
    <property type="component" value="Unassembled WGS sequence"/>
</dbReference>
<evidence type="ECO:0000256" key="1">
    <source>
        <dbReference type="SAM" id="MobiDB-lite"/>
    </source>
</evidence>
<feature type="compositionally biased region" description="Polar residues" evidence="1">
    <location>
        <begin position="488"/>
        <end position="497"/>
    </location>
</feature>
<feature type="compositionally biased region" description="Polar residues" evidence="1">
    <location>
        <begin position="1653"/>
        <end position="1664"/>
    </location>
</feature>
<feature type="compositionally biased region" description="Basic and acidic residues" evidence="1">
    <location>
        <begin position="197"/>
        <end position="214"/>
    </location>
</feature>
<feature type="region of interest" description="Disordered" evidence="1">
    <location>
        <begin position="733"/>
        <end position="902"/>
    </location>
</feature>
<feature type="compositionally biased region" description="Polar residues" evidence="1">
    <location>
        <begin position="1576"/>
        <end position="1599"/>
    </location>
</feature>
<name>U6GHN8_EIMAC</name>
<dbReference type="RefSeq" id="XP_013250162.1">
    <property type="nucleotide sequence ID" value="XM_013394708.1"/>
</dbReference>
<feature type="region of interest" description="Disordered" evidence="1">
    <location>
        <begin position="185"/>
        <end position="214"/>
    </location>
</feature>
<feature type="compositionally biased region" description="Basic residues" evidence="1">
    <location>
        <begin position="833"/>
        <end position="842"/>
    </location>
</feature>
<feature type="compositionally biased region" description="Polar residues" evidence="1">
    <location>
        <begin position="1409"/>
        <end position="1421"/>
    </location>
</feature>
<feature type="compositionally biased region" description="Low complexity" evidence="1">
    <location>
        <begin position="657"/>
        <end position="668"/>
    </location>
</feature>
<evidence type="ECO:0000313" key="3">
    <source>
        <dbReference type="Proteomes" id="UP000018050"/>
    </source>
</evidence>
<feature type="region of interest" description="Disordered" evidence="1">
    <location>
        <begin position="488"/>
        <end position="532"/>
    </location>
</feature>